<dbReference type="InterPro" id="IPR002937">
    <property type="entry name" value="Amino_oxidase"/>
</dbReference>
<sequence length="353" mass="38804">MSTQKIAIVGGGLAGLYAAFRLHQAGIAFDLFEARSRLGGRILSTASGSFDLGPTWFWPDFQPRIQALLAGLDIATFEQYETGETLVERWPIGVMRRVGYRSGNLAMRIEGGSARLTDALAALLPPGQLHLDSELTAARLDGERVQLALLQPRRHTLEANYSQLWLAVPPRVLSRIVFNPDLRESERQRLAAVPTWMAAHAKYVARYARPFWRDQGLAGNAFSSIGPLGEIHDACNTEGAALFGFFAIGAMHRRTLADAELKARCRAQLTHLFGEQATTPIEDFIQDWAAEPFTATEADQAPPGWHGMHDLGNVFESVWKDRIRLIGSEAGGDQAGYMEGAILAVEKVLKRLA</sequence>
<dbReference type="AlphaFoldDB" id="A0A1H7B929"/>
<evidence type="ECO:0000313" key="3">
    <source>
        <dbReference type="EMBL" id="SEJ74251.1"/>
    </source>
</evidence>
<reference evidence="4" key="1">
    <citation type="submission" date="2016-10" db="EMBL/GenBank/DDBJ databases">
        <authorList>
            <person name="Varghese N."/>
            <person name="Submissions S."/>
        </authorList>
    </citation>
    <scope>NUCLEOTIDE SEQUENCE [LARGE SCALE GENOMIC DNA]</scope>
    <source>
        <strain evidence="4">LMG 25967</strain>
    </source>
</reference>
<dbReference type="Proteomes" id="UP000242930">
    <property type="component" value="Unassembled WGS sequence"/>
</dbReference>
<keyword evidence="4" id="KW-1185">Reference proteome</keyword>
<dbReference type="PANTHER" id="PTHR43563:SF1">
    <property type="entry name" value="AMINE OXIDASE [FLAVIN-CONTAINING] B"/>
    <property type="match status" value="1"/>
</dbReference>
<dbReference type="InterPro" id="IPR050703">
    <property type="entry name" value="Flavin_MAO"/>
</dbReference>
<evidence type="ECO:0000259" key="2">
    <source>
        <dbReference type="Pfam" id="PF01593"/>
    </source>
</evidence>
<dbReference type="Pfam" id="PF01593">
    <property type="entry name" value="Amino_oxidase"/>
    <property type="match status" value="1"/>
</dbReference>
<dbReference type="Gene3D" id="3.50.50.60">
    <property type="entry name" value="FAD/NAD(P)-binding domain"/>
    <property type="match status" value="2"/>
</dbReference>
<protein>
    <submittedName>
        <fullName evidence="3">Monoamine oxidase</fullName>
    </submittedName>
</protein>
<dbReference type="Pfam" id="PF13450">
    <property type="entry name" value="NAD_binding_8"/>
    <property type="match status" value="1"/>
</dbReference>
<organism evidence="3 4">
    <name type="scientific">Pseudomonas linyingensis</name>
    <dbReference type="NCBI Taxonomy" id="915471"/>
    <lineage>
        <taxon>Bacteria</taxon>
        <taxon>Pseudomonadati</taxon>
        <taxon>Pseudomonadota</taxon>
        <taxon>Gammaproteobacteria</taxon>
        <taxon>Pseudomonadales</taxon>
        <taxon>Pseudomonadaceae</taxon>
        <taxon>Pseudomonas</taxon>
    </lineage>
</organism>
<dbReference type="GO" id="GO:0016491">
    <property type="term" value="F:oxidoreductase activity"/>
    <property type="evidence" value="ECO:0007669"/>
    <property type="project" value="InterPro"/>
</dbReference>
<gene>
    <name evidence="3" type="ORF">SAMN05216201_11641</name>
</gene>
<dbReference type="EMBL" id="FNZE01000016">
    <property type="protein sequence ID" value="SEJ74251.1"/>
    <property type="molecule type" value="Genomic_DNA"/>
</dbReference>
<evidence type="ECO:0000313" key="4">
    <source>
        <dbReference type="Proteomes" id="UP000242930"/>
    </source>
</evidence>
<evidence type="ECO:0000256" key="1">
    <source>
        <dbReference type="ARBA" id="ARBA00005995"/>
    </source>
</evidence>
<dbReference type="STRING" id="915471.SAMN05216201_11641"/>
<dbReference type="SUPFAM" id="SSF54373">
    <property type="entry name" value="FAD-linked reductases, C-terminal domain"/>
    <property type="match status" value="1"/>
</dbReference>
<feature type="domain" description="Amine oxidase" evidence="2">
    <location>
        <begin position="106"/>
        <end position="343"/>
    </location>
</feature>
<dbReference type="OrthoDB" id="337830at2"/>
<proteinExistence type="inferred from homology"/>
<name>A0A1H7B929_9PSED</name>
<dbReference type="RefSeq" id="WP_090312873.1">
    <property type="nucleotide sequence ID" value="NZ_FNZE01000016.1"/>
</dbReference>
<dbReference type="InterPro" id="IPR036188">
    <property type="entry name" value="FAD/NAD-bd_sf"/>
</dbReference>
<comment type="similarity">
    <text evidence="1">Belongs to the flavin monoamine oxidase family.</text>
</comment>
<dbReference type="PANTHER" id="PTHR43563">
    <property type="entry name" value="AMINE OXIDASE"/>
    <property type="match status" value="1"/>
</dbReference>
<accession>A0A1H7B929</accession>
<dbReference type="SUPFAM" id="SSF51905">
    <property type="entry name" value="FAD/NAD(P)-binding domain"/>
    <property type="match status" value="1"/>
</dbReference>